<dbReference type="EMBL" id="QGKV02000297">
    <property type="protein sequence ID" value="KAF3610293.1"/>
    <property type="molecule type" value="Genomic_DNA"/>
</dbReference>
<sequence>MDNFDTPEQLAASMQQKQQQMQQMQPMQQTIAAQQLAAQHQPLPPIGATDATTETETSEENQQDVSYVNGQGWQFKSYHPNSNNQNQNGKMFILSQAQNQFQNMQNNPQATLATASEKGNQKEGEQPPLENVLDDKQDAEQPTVIEPIAPTTQEHHVPSRVYTPKVPYPVPAKKSRKDCEEMKCKKMLEELNVKLSLMDAI</sequence>
<feature type="region of interest" description="Disordered" evidence="1">
    <location>
        <begin position="114"/>
        <end position="179"/>
    </location>
</feature>
<organism evidence="2 3">
    <name type="scientific">Brassica cretica</name>
    <name type="common">Mustard</name>
    <dbReference type="NCBI Taxonomy" id="69181"/>
    <lineage>
        <taxon>Eukaryota</taxon>
        <taxon>Viridiplantae</taxon>
        <taxon>Streptophyta</taxon>
        <taxon>Embryophyta</taxon>
        <taxon>Tracheophyta</taxon>
        <taxon>Spermatophyta</taxon>
        <taxon>Magnoliopsida</taxon>
        <taxon>eudicotyledons</taxon>
        <taxon>Gunneridae</taxon>
        <taxon>Pentapetalae</taxon>
        <taxon>rosids</taxon>
        <taxon>malvids</taxon>
        <taxon>Brassicales</taxon>
        <taxon>Brassicaceae</taxon>
        <taxon>Brassiceae</taxon>
        <taxon>Brassica</taxon>
    </lineage>
</organism>
<name>A0ABQ7F4Q3_BRACR</name>
<reference evidence="2 3" key="1">
    <citation type="journal article" date="2020" name="BMC Genomics">
        <title>Intraspecific diversification of the crop wild relative Brassica cretica Lam. using demographic model selection.</title>
        <authorList>
            <person name="Kioukis A."/>
            <person name="Michalopoulou V.A."/>
            <person name="Briers L."/>
            <person name="Pirintsos S."/>
            <person name="Studholme D.J."/>
            <person name="Pavlidis P."/>
            <person name="Sarris P.F."/>
        </authorList>
    </citation>
    <scope>NUCLEOTIDE SEQUENCE [LARGE SCALE GENOMIC DNA]</scope>
    <source>
        <strain evidence="3">cv. PFS-1207/04</strain>
    </source>
</reference>
<gene>
    <name evidence="2" type="ORF">DY000_02047482</name>
</gene>
<feature type="compositionally biased region" description="Low complexity" evidence="1">
    <location>
        <begin position="9"/>
        <end position="41"/>
    </location>
</feature>
<feature type="region of interest" description="Disordered" evidence="1">
    <location>
        <begin position="1"/>
        <end position="88"/>
    </location>
</feature>
<evidence type="ECO:0000256" key="1">
    <source>
        <dbReference type="SAM" id="MobiDB-lite"/>
    </source>
</evidence>
<evidence type="ECO:0000313" key="2">
    <source>
        <dbReference type="EMBL" id="KAF3610293.1"/>
    </source>
</evidence>
<feature type="compositionally biased region" description="Polar residues" evidence="1">
    <location>
        <begin position="63"/>
        <end position="88"/>
    </location>
</feature>
<evidence type="ECO:0000313" key="3">
    <source>
        <dbReference type="Proteomes" id="UP000266723"/>
    </source>
</evidence>
<dbReference type="Proteomes" id="UP000266723">
    <property type="component" value="Unassembled WGS sequence"/>
</dbReference>
<proteinExistence type="predicted"/>
<keyword evidence="3" id="KW-1185">Reference proteome</keyword>
<accession>A0ABQ7F4Q3</accession>
<comment type="caution">
    <text evidence="2">The sequence shown here is derived from an EMBL/GenBank/DDBJ whole genome shotgun (WGS) entry which is preliminary data.</text>
</comment>
<protein>
    <submittedName>
        <fullName evidence="2">Uncharacterized protein</fullName>
    </submittedName>
</protein>